<keyword evidence="3" id="KW-1185">Reference proteome</keyword>
<evidence type="ECO:0000313" key="2">
    <source>
        <dbReference type="EMBL" id="GFG81908.1"/>
    </source>
</evidence>
<evidence type="ECO:0000313" key="3">
    <source>
        <dbReference type="Proteomes" id="UP000465240"/>
    </source>
</evidence>
<reference evidence="2 3" key="1">
    <citation type="journal article" date="2019" name="Emerg. Microbes Infect.">
        <title>Comprehensive subspecies identification of 175 nontuberculous mycobacteria species based on 7547 genomic profiles.</title>
        <authorList>
            <person name="Matsumoto Y."/>
            <person name="Kinjo T."/>
            <person name="Motooka D."/>
            <person name="Nabeya D."/>
            <person name="Jung N."/>
            <person name="Uechi K."/>
            <person name="Horii T."/>
            <person name="Iida T."/>
            <person name="Fujita J."/>
            <person name="Nakamura S."/>
        </authorList>
    </citation>
    <scope>NUCLEOTIDE SEQUENCE [LARGE SCALE GENOMIC DNA]</scope>
    <source>
        <strain evidence="2 3">JCM 18565</strain>
    </source>
</reference>
<sequence length="212" mass="22677">MIPKVAAMYKPWFEDPRDVHGLAFCANVRLLVLRERELRGPMPGDTLLSSCGSGLSVQLSDSRGMDFRLRRWPSRVLHGERVRMVITPGGGQHPMAATAAAPGEQMTLDEGAQTRLFPAPTSTPMGKPDIAALWWPTKDGYGLAEAELAAVIDIDNASRVQILASTPLPPVTESPLLLGPPPAPIVPTDDFGEWAPPSAASGTDDPDQPEPA</sequence>
<accession>A0ABQ1CBN5</accession>
<proteinExistence type="predicted"/>
<name>A0ABQ1CBN5_9MYCO</name>
<protein>
    <submittedName>
        <fullName evidence="2">Uncharacterized protein</fullName>
    </submittedName>
</protein>
<comment type="caution">
    <text evidence="2">The sequence shown here is derived from an EMBL/GenBank/DDBJ whole genome shotgun (WGS) entry which is preliminary data.</text>
</comment>
<gene>
    <name evidence="2" type="ORF">MPRG_51840</name>
</gene>
<feature type="region of interest" description="Disordered" evidence="1">
    <location>
        <begin position="172"/>
        <end position="212"/>
    </location>
</feature>
<dbReference type="EMBL" id="BLKX01000001">
    <property type="protein sequence ID" value="GFG81908.1"/>
    <property type="molecule type" value="Genomic_DNA"/>
</dbReference>
<evidence type="ECO:0000256" key="1">
    <source>
        <dbReference type="SAM" id="MobiDB-lite"/>
    </source>
</evidence>
<feature type="compositionally biased region" description="Pro residues" evidence="1">
    <location>
        <begin position="172"/>
        <end position="185"/>
    </location>
</feature>
<dbReference type="Proteomes" id="UP000465240">
    <property type="component" value="Unassembled WGS sequence"/>
</dbReference>
<organism evidence="2 3">
    <name type="scientific">Mycobacterium paragordonae</name>
    <dbReference type="NCBI Taxonomy" id="1389713"/>
    <lineage>
        <taxon>Bacteria</taxon>
        <taxon>Bacillati</taxon>
        <taxon>Actinomycetota</taxon>
        <taxon>Actinomycetes</taxon>
        <taxon>Mycobacteriales</taxon>
        <taxon>Mycobacteriaceae</taxon>
        <taxon>Mycobacterium</taxon>
    </lineage>
</organism>